<dbReference type="PANTHER" id="PTHR11693:SF22">
    <property type="entry name" value="ATP SYNTHASE SUBUNIT GAMMA, MITOCHONDRIAL"/>
    <property type="match status" value="1"/>
</dbReference>
<dbReference type="CDD" id="cd12151">
    <property type="entry name" value="F1-ATPase_gamma"/>
    <property type="match status" value="1"/>
</dbReference>
<evidence type="ECO:0000256" key="6">
    <source>
        <dbReference type="ARBA" id="ARBA00023065"/>
    </source>
</evidence>
<comment type="function">
    <text evidence="1 10">Produces ATP from ADP in the presence of a proton gradient across the membrane. The gamma chain is believed to be important in regulating ATPase activity and the flow of protons through the CF(0) complex.</text>
</comment>
<evidence type="ECO:0000256" key="4">
    <source>
        <dbReference type="ARBA" id="ARBA00022448"/>
    </source>
</evidence>
<dbReference type="GO" id="GO:0046933">
    <property type="term" value="F:proton-transporting ATP synthase activity, rotational mechanism"/>
    <property type="evidence" value="ECO:0007669"/>
    <property type="project" value="UniProtKB-UniRule"/>
</dbReference>
<protein>
    <recommendedName>
        <fullName evidence="10">ATP synthase gamma chain</fullName>
    </recommendedName>
    <alternativeName>
        <fullName evidence="10">ATP synthase F1 sector gamma subunit</fullName>
    </alternativeName>
    <alternativeName>
        <fullName evidence="10">F-ATPase gamma subunit</fullName>
    </alternativeName>
</protein>
<evidence type="ECO:0000256" key="1">
    <source>
        <dbReference type="ARBA" id="ARBA00003456"/>
    </source>
</evidence>
<proteinExistence type="inferred from homology"/>
<evidence type="ECO:0000256" key="5">
    <source>
        <dbReference type="ARBA" id="ARBA00022781"/>
    </source>
</evidence>
<dbReference type="NCBIfam" id="TIGR01146">
    <property type="entry name" value="ATPsyn_F1gamma"/>
    <property type="match status" value="1"/>
</dbReference>
<dbReference type="GO" id="GO:0042777">
    <property type="term" value="P:proton motive force-driven plasma membrane ATP synthesis"/>
    <property type="evidence" value="ECO:0007669"/>
    <property type="project" value="UniProtKB-UniRule"/>
</dbReference>
<name>A0A9D7XG14_9BACT</name>
<keyword evidence="5 10" id="KW-0375">Hydrogen ion transport</keyword>
<organism evidence="11 12">
    <name type="scientific">Candidatus Defluviibacterium haderslevense</name>
    <dbReference type="NCBI Taxonomy" id="2981993"/>
    <lineage>
        <taxon>Bacteria</taxon>
        <taxon>Pseudomonadati</taxon>
        <taxon>Bacteroidota</taxon>
        <taxon>Saprospiria</taxon>
        <taxon>Saprospirales</taxon>
        <taxon>Saprospiraceae</taxon>
        <taxon>Candidatus Defluviibacterium</taxon>
    </lineage>
</organism>
<keyword evidence="6 10" id="KW-0406">Ion transport</keyword>
<evidence type="ECO:0000256" key="7">
    <source>
        <dbReference type="ARBA" id="ARBA00023136"/>
    </source>
</evidence>
<evidence type="ECO:0000313" key="12">
    <source>
        <dbReference type="Proteomes" id="UP000808349"/>
    </source>
</evidence>
<dbReference type="Pfam" id="PF00231">
    <property type="entry name" value="ATP-synt"/>
    <property type="match status" value="1"/>
</dbReference>
<dbReference type="Proteomes" id="UP000808349">
    <property type="component" value="Unassembled WGS sequence"/>
</dbReference>
<keyword evidence="10" id="KW-1003">Cell membrane</keyword>
<evidence type="ECO:0000313" key="11">
    <source>
        <dbReference type="EMBL" id="MBK9716263.1"/>
    </source>
</evidence>
<dbReference type="GO" id="GO:0045259">
    <property type="term" value="C:proton-transporting ATP synthase complex"/>
    <property type="evidence" value="ECO:0007669"/>
    <property type="project" value="UniProtKB-KW"/>
</dbReference>
<keyword evidence="7 10" id="KW-0472">Membrane</keyword>
<dbReference type="InterPro" id="IPR023632">
    <property type="entry name" value="ATP_synth_F1_gsu_CS"/>
</dbReference>
<dbReference type="AlphaFoldDB" id="A0A9D7XG14"/>
<comment type="caution">
    <text evidence="11">The sequence shown here is derived from an EMBL/GenBank/DDBJ whole genome shotgun (WGS) entry which is preliminary data.</text>
</comment>
<evidence type="ECO:0000256" key="8">
    <source>
        <dbReference type="ARBA" id="ARBA00023196"/>
    </source>
</evidence>
<dbReference type="InterPro" id="IPR035968">
    <property type="entry name" value="ATP_synth_F1_ATPase_gsu"/>
</dbReference>
<evidence type="ECO:0000256" key="2">
    <source>
        <dbReference type="ARBA" id="ARBA00004170"/>
    </source>
</evidence>
<evidence type="ECO:0000256" key="9">
    <source>
        <dbReference type="ARBA" id="ARBA00023310"/>
    </source>
</evidence>
<dbReference type="GO" id="GO:0005886">
    <property type="term" value="C:plasma membrane"/>
    <property type="evidence" value="ECO:0007669"/>
    <property type="project" value="UniProtKB-SubCell"/>
</dbReference>
<comment type="subunit">
    <text evidence="10">F-type ATPases have 2 components, CF(1) - the catalytic core - and CF(0) - the membrane proton channel. CF(1) has five subunits: alpha(3), beta(3), gamma(1), delta(1), epsilon(1). CF(0) has three main subunits: a, b and c.</text>
</comment>
<dbReference type="GO" id="GO:0005524">
    <property type="term" value="F:ATP binding"/>
    <property type="evidence" value="ECO:0007669"/>
    <property type="project" value="UniProtKB-UniRule"/>
</dbReference>
<dbReference type="HAMAP" id="MF_00815">
    <property type="entry name" value="ATP_synth_gamma_bact"/>
    <property type="match status" value="1"/>
</dbReference>
<dbReference type="EMBL" id="JADKFW010000004">
    <property type="protein sequence ID" value="MBK9716263.1"/>
    <property type="molecule type" value="Genomic_DNA"/>
</dbReference>
<evidence type="ECO:0000256" key="3">
    <source>
        <dbReference type="ARBA" id="ARBA00007681"/>
    </source>
</evidence>
<comment type="similarity">
    <text evidence="3 10">Belongs to the ATPase gamma chain family.</text>
</comment>
<reference evidence="11 12" key="1">
    <citation type="submission" date="2020-10" db="EMBL/GenBank/DDBJ databases">
        <title>Connecting structure to function with the recovery of over 1000 high-quality activated sludge metagenome-assembled genomes encoding full-length rRNA genes using long-read sequencing.</title>
        <authorList>
            <person name="Singleton C.M."/>
            <person name="Petriglieri F."/>
            <person name="Kristensen J.M."/>
            <person name="Kirkegaard R.H."/>
            <person name="Michaelsen T.Y."/>
            <person name="Andersen M.H."/>
            <person name="Karst S.M."/>
            <person name="Dueholm M.S."/>
            <person name="Nielsen P.H."/>
            <person name="Albertsen M."/>
        </authorList>
    </citation>
    <scope>NUCLEOTIDE SEQUENCE [LARGE SCALE GENOMIC DNA]</scope>
    <source>
        <strain evidence="11">Ribe_18-Q3-R11-54_BAT3C.373</strain>
    </source>
</reference>
<dbReference type="PANTHER" id="PTHR11693">
    <property type="entry name" value="ATP SYNTHASE GAMMA CHAIN"/>
    <property type="match status" value="1"/>
</dbReference>
<dbReference type="Gene3D" id="3.40.1380.10">
    <property type="match status" value="1"/>
</dbReference>
<evidence type="ECO:0000256" key="10">
    <source>
        <dbReference type="HAMAP-Rule" id="MF_00815"/>
    </source>
</evidence>
<accession>A0A9D7XG14</accession>
<dbReference type="InterPro" id="IPR000131">
    <property type="entry name" value="ATP_synth_F1_gsu"/>
</dbReference>
<sequence length="298" mass="33060">MAANLKEVRNRIKSTISTQQITKAMKMVSAAKLRRAQQSIVQMRPYANKLNAMMSNIMSFSDGQGAGNFGKATEKKKPLMVVITSDRGLCGGFNSNIIKLAHKTITDHYSEQAKNGTLGFLCIGKKGFEYFRRRFPNCAMNSTYVNLFSEMNYEKVSDIAIFIMNEFSIGNTDQIEVFYNRFKNAATQFPQGEQFLPVQKAEIPATSGASSKPDFIFEPTQADLLKELIPSILKSQLYKCVLDNLASEHGSRMTAMDKATENAEEILSELKINYNKARQEAITKELSEIVGGAAALGG</sequence>
<keyword evidence="4 10" id="KW-0813">Transport</keyword>
<gene>
    <name evidence="10 11" type="primary">atpG</name>
    <name evidence="11" type="ORF">IPO85_01825</name>
</gene>
<dbReference type="PRINTS" id="PR00126">
    <property type="entry name" value="ATPASEGAMMA"/>
</dbReference>
<keyword evidence="9 10" id="KW-0066">ATP synthesis</keyword>
<dbReference type="PROSITE" id="PS00153">
    <property type="entry name" value="ATPASE_GAMMA"/>
    <property type="match status" value="1"/>
</dbReference>
<dbReference type="SUPFAM" id="SSF52943">
    <property type="entry name" value="ATP synthase (F1-ATPase), gamma subunit"/>
    <property type="match status" value="1"/>
</dbReference>
<dbReference type="Gene3D" id="1.10.287.80">
    <property type="entry name" value="ATP synthase, gamma subunit, helix hairpin domain"/>
    <property type="match status" value="1"/>
</dbReference>
<comment type="subcellular location">
    <subcellularLocation>
        <location evidence="10">Cell membrane</location>
        <topology evidence="10">Peripheral membrane protein</topology>
    </subcellularLocation>
    <subcellularLocation>
        <location evidence="2">Membrane</location>
        <topology evidence="2">Peripheral membrane protein</topology>
    </subcellularLocation>
</comment>
<keyword evidence="8 10" id="KW-0139">CF(1)</keyword>